<evidence type="ECO:0000256" key="2">
    <source>
        <dbReference type="ARBA" id="ARBA00022741"/>
    </source>
</evidence>
<gene>
    <name evidence="15" type="primary">rep</name>
    <name evidence="15" type="ORF">CAV_0769</name>
</gene>
<dbReference type="PANTHER" id="PTHR11070">
    <property type="entry name" value="UVRD / RECB / PCRA DNA HELICASE FAMILY MEMBER"/>
    <property type="match status" value="1"/>
</dbReference>
<dbReference type="Proteomes" id="UP000201169">
    <property type="component" value="Chromosome"/>
</dbReference>
<evidence type="ECO:0000256" key="4">
    <source>
        <dbReference type="ARBA" id="ARBA00022806"/>
    </source>
</evidence>
<dbReference type="GO" id="GO:0016887">
    <property type="term" value="F:ATP hydrolysis activity"/>
    <property type="evidence" value="ECO:0007669"/>
    <property type="project" value="RHEA"/>
</dbReference>
<dbReference type="InterPro" id="IPR014017">
    <property type="entry name" value="DNA_helicase_UvrD-like_C"/>
</dbReference>
<protein>
    <recommendedName>
        <fullName evidence="9">DNA 3'-5' helicase</fullName>
        <ecNumber evidence="9">5.6.2.4</ecNumber>
    </recommendedName>
    <alternativeName>
        <fullName evidence="10">DNA 3'-5' helicase II</fullName>
    </alternativeName>
</protein>
<dbReference type="GO" id="GO:0005829">
    <property type="term" value="C:cytosol"/>
    <property type="evidence" value="ECO:0007669"/>
    <property type="project" value="TreeGrafter"/>
</dbReference>
<evidence type="ECO:0000256" key="11">
    <source>
        <dbReference type="ARBA" id="ARBA00048988"/>
    </source>
</evidence>
<dbReference type="PANTHER" id="PTHR11070:SF2">
    <property type="entry name" value="ATP-DEPENDENT DNA HELICASE SRS2"/>
    <property type="match status" value="1"/>
</dbReference>
<evidence type="ECO:0000256" key="1">
    <source>
        <dbReference type="ARBA" id="ARBA00009922"/>
    </source>
</evidence>
<proteinExistence type="inferred from homology"/>
<feature type="domain" description="UvrD-like helicase ATP-binding" evidence="13">
    <location>
        <begin position="4"/>
        <end position="278"/>
    </location>
</feature>
<dbReference type="Gene3D" id="1.10.10.160">
    <property type="match status" value="1"/>
</dbReference>
<dbReference type="GO" id="GO:0033202">
    <property type="term" value="C:DNA helicase complex"/>
    <property type="evidence" value="ECO:0007669"/>
    <property type="project" value="TreeGrafter"/>
</dbReference>
<keyword evidence="4 12" id="KW-0347">Helicase</keyword>
<feature type="binding site" evidence="12">
    <location>
        <begin position="25"/>
        <end position="32"/>
    </location>
    <ligand>
        <name>ATP</name>
        <dbReference type="ChEBI" id="CHEBI:30616"/>
    </ligand>
</feature>
<dbReference type="Pfam" id="PF00580">
    <property type="entry name" value="UvrD-helicase"/>
    <property type="match status" value="1"/>
</dbReference>
<dbReference type="GO" id="GO:0005524">
    <property type="term" value="F:ATP binding"/>
    <property type="evidence" value="ECO:0007669"/>
    <property type="project" value="UniProtKB-UniRule"/>
</dbReference>
<comment type="catalytic activity">
    <reaction evidence="8">
        <text>Couples ATP hydrolysis with the unwinding of duplex DNA by translocating in the 3'-5' direction.</text>
        <dbReference type="EC" id="5.6.2.4"/>
    </reaction>
</comment>
<dbReference type="GO" id="GO:0003677">
    <property type="term" value="F:DNA binding"/>
    <property type="evidence" value="ECO:0007669"/>
    <property type="project" value="UniProtKB-KW"/>
</dbReference>
<keyword evidence="2 12" id="KW-0547">Nucleotide-binding</keyword>
<dbReference type="SUPFAM" id="SSF52540">
    <property type="entry name" value="P-loop containing nucleoside triphosphate hydrolases"/>
    <property type="match status" value="1"/>
</dbReference>
<dbReference type="InterPro" id="IPR000212">
    <property type="entry name" value="DNA_helicase_UvrD/REP"/>
</dbReference>
<evidence type="ECO:0000259" key="14">
    <source>
        <dbReference type="PROSITE" id="PS51217"/>
    </source>
</evidence>
<evidence type="ECO:0000313" key="16">
    <source>
        <dbReference type="Proteomes" id="UP000201169"/>
    </source>
</evidence>
<keyword evidence="7" id="KW-0413">Isomerase</keyword>
<dbReference type="RefSeq" id="WP_094325195.1">
    <property type="nucleotide sequence ID" value="NZ_CP022347.1"/>
</dbReference>
<evidence type="ECO:0000256" key="9">
    <source>
        <dbReference type="ARBA" id="ARBA00034808"/>
    </source>
</evidence>
<dbReference type="KEGG" id="cavi:CAV_0769"/>
<dbReference type="Gene3D" id="1.10.486.10">
    <property type="entry name" value="PCRA, domain 4"/>
    <property type="match status" value="1"/>
</dbReference>
<dbReference type="EMBL" id="CP022347">
    <property type="protein sequence ID" value="ASQ30435.1"/>
    <property type="molecule type" value="Genomic_DNA"/>
</dbReference>
<dbReference type="EC" id="5.6.2.4" evidence="9"/>
<reference evidence="15 16" key="1">
    <citation type="submission" date="2017-07" db="EMBL/GenBank/DDBJ databases">
        <title>Analysis of two Campylobacter avium genomes and identification of a novel hippuricase gene.</title>
        <authorList>
            <person name="Miller W.G."/>
            <person name="Chapman M.H."/>
            <person name="Yee E."/>
            <person name="Revez J."/>
            <person name="Bono J.L."/>
            <person name="Rossi M."/>
        </authorList>
    </citation>
    <scope>NUCLEOTIDE SEQUENCE [LARGE SCALE GENOMIC DNA]</scope>
    <source>
        <strain evidence="15 16">LMG 24591</strain>
    </source>
</reference>
<feature type="domain" description="UvrD-like helicase C-terminal" evidence="14">
    <location>
        <begin position="279"/>
        <end position="597"/>
    </location>
</feature>
<dbReference type="PROSITE" id="PS51198">
    <property type="entry name" value="UVRD_HELICASE_ATP_BIND"/>
    <property type="match status" value="1"/>
</dbReference>
<sequence>MPLSRLNEEQFKAASTKLGHNLIIASAGTGKTSTIVARIAYLLQNEVAPHEILLLTFTNKASKEMIDRLGKYFDKKITKNILAGTFHGVAYELLKRKNKNISLKMPSELKNLFKSIYARRKFAHISDVKPYEASYLYEIYSLFQNKSENENFADFFLRNYNKEQAVFLQIYEDLLREYEEEKRRFDYVDFNDLLLRLKEELLNEKMEFTEILVDEYQDTNSLQASLIDSFKSKSLFCVGDYDQSIYAFNGADISIIGNFQKRFKDANIYSLNKNYRSSNEILQIANKVILNNERLYPKQLVVTREGNFRKPALLVYDDLYEQYKEIAKIIYQSSVKHEDIAILFRNKASADGMELALRSHGINCVRKGTWSFFDSKEVKAYCAFLSLFVNPKDIMAFMYLMEHAKGVGSALSKELFDNLSKLGHGNLIKAFLEPDSNVKLEKSVKINSSLGLFDDLEPRVNTSRFELNSDFKTHPILDFTKINEDMAKVLEQLYLYLKQAKACENSYELSNIISSNRFFIKLCELFINQRCVNKAGQIDSNKKEEAILRMQEKINKLVEYSKEYKDIRNYYNFLSLATSDISSGKGVNLLTIHASKGLEFKTVFIIDLVQERFPNKKLMSRMGGSLEEERRLFYVAATRAMDMLYLSYAKKDSKNKDKEYKPSCFLFEAALC</sequence>
<evidence type="ECO:0000313" key="15">
    <source>
        <dbReference type="EMBL" id="ASQ30435.1"/>
    </source>
</evidence>
<dbReference type="GO" id="GO:0043138">
    <property type="term" value="F:3'-5' DNA helicase activity"/>
    <property type="evidence" value="ECO:0007669"/>
    <property type="project" value="UniProtKB-EC"/>
</dbReference>
<evidence type="ECO:0000256" key="7">
    <source>
        <dbReference type="ARBA" id="ARBA00023235"/>
    </source>
</evidence>
<dbReference type="PROSITE" id="PS51217">
    <property type="entry name" value="UVRD_HELICASE_CTER"/>
    <property type="match status" value="1"/>
</dbReference>
<evidence type="ECO:0000259" key="13">
    <source>
        <dbReference type="PROSITE" id="PS51198"/>
    </source>
</evidence>
<dbReference type="AlphaFoldDB" id="A0A222MX27"/>
<organism evidence="15 16">
    <name type="scientific">Campylobacter avium LMG 24591</name>
    <dbReference type="NCBI Taxonomy" id="522484"/>
    <lineage>
        <taxon>Bacteria</taxon>
        <taxon>Pseudomonadati</taxon>
        <taxon>Campylobacterota</taxon>
        <taxon>Epsilonproteobacteria</taxon>
        <taxon>Campylobacterales</taxon>
        <taxon>Campylobacteraceae</taxon>
        <taxon>Campylobacter</taxon>
    </lineage>
</organism>
<keyword evidence="6" id="KW-0238">DNA-binding</keyword>
<dbReference type="InterPro" id="IPR027417">
    <property type="entry name" value="P-loop_NTPase"/>
</dbReference>
<dbReference type="GO" id="GO:0000725">
    <property type="term" value="P:recombinational repair"/>
    <property type="evidence" value="ECO:0007669"/>
    <property type="project" value="TreeGrafter"/>
</dbReference>
<dbReference type="InterPro" id="IPR013986">
    <property type="entry name" value="DExx_box_DNA_helicase_dom_sf"/>
</dbReference>
<evidence type="ECO:0000256" key="8">
    <source>
        <dbReference type="ARBA" id="ARBA00034617"/>
    </source>
</evidence>
<dbReference type="Gene3D" id="3.40.50.300">
    <property type="entry name" value="P-loop containing nucleotide triphosphate hydrolases"/>
    <property type="match status" value="2"/>
</dbReference>
<evidence type="ECO:0000256" key="3">
    <source>
        <dbReference type="ARBA" id="ARBA00022801"/>
    </source>
</evidence>
<evidence type="ECO:0000256" key="5">
    <source>
        <dbReference type="ARBA" id="ARBA00022840"/>
    </source>
</evidence>
<accession>A0A222MX27</accession>
<evidence type="ECO:0000256" key="10">
    <source>
        <dbReference type="ARBA" id="ARBA00034923"/>
    </source>
</evidence>
<evidence type="ECO:0000256" key="12">
    <source>
        <dbReference type="PROSITE-ProRule" id="PRU00560"/>
    </source>
</evidence>
<comment type="catalytic activity">
    <reaction evidence="11">
        <text>ATP + H2O = ADP + phosphate + H(+)</text>
        <dbReference type="Rhea" id="RHEA:13065"/>
        <dbReference type="ChEBI" id="CHEBI:15377"/>
        <dbReference type="ChEBI" id="CHEBI:15378"/>
        <dbReference type="ChEBI" id="CHEBI:30616"/>
        <dbReference type="ChEBI" id="CHEBI:43474"/>
        <dbReference type="ChEBI" id="CHEBI:456216"/>
        <dbReference type="EC" id="5.6.2.4"/>
    </reaction>
</comment>
<keyword evidence="16" id="KW-1185">Reference proteome</keyword>
<dbReference type="InterPro" id="IPR014016">
    <property type="entry name" value="UvrD-like_ATP-bd"/>
</dbReference>
<keyword evidence="3 12" id="KW-0378">Hydrolase</keyword>
<name>A0A222MX27_9BACT</name>
<dbReference type="OrthoDB" id="9810135at2"/>
<evidence type="ECO:0000256" key="6">
    <source>
        <dbReference type="ARBA" id="ARBA00023125"/>
    </source>
</evidence>
<comment type="similarity">
    <text evidence="1">Belongs to the helicase family. UvrD subfamily.</text>
</comment>
<dbReference type="Pfam" id="PF13361">
    <property type="entry name" value="UvrD_C"/>
    <property type="match status" value="1"/>
</dbReference>
<dbReference type="CDD" id="cd17932">
    <property type="entry name" value="DEXQc_UvrD"/>
    <property type="match status" value="1"/>
</dbReference>
<keyword evidence="5 12" id="KW-0067">ATP-binding</keyword>